<name>A0AAD1XS80_EUPCR</name>
<dbReference type="Proteomes" id="UP001295684">
    <property type="component" value="Unassembled WGS sequence"/>
</dbReference>
<protein>
    <submittedName>
        <fullName evidence="1">Uncharacterized protein</fullName>
    </submittedName>
</protein>
<dbReference type="InterPro" id="IPR032675">
    <property type="entry name" value="LRR_dom_sf"/>
</dbReference>
<reference evidence="1" key="1">
    <citation type="submission" date="2023-07" db="EMBL/GenBank/DDBJ databases">
        <authorList>
            <consortium name="AG Swart"/>
            <person name="Singh M."/>
            <person name="Singh A."/>
            <person name="Seah K."/>
            <person name="Emmerich C."/>
        </authorList>
    </citation>
    <scope>NUCLEOTIDE SEQUENCE</scope>
    <source>
        <strain evidence="1">DP1</strain>
    </source>
</reference>
<evidence type="ECO:0000313" key="2">
    <source>
        <dbReference type="Proteomes" id="UP001295684"/>
    </source>
</evidence>
<proteinExistence type="predicted"/>
<dbReference type="SUPFAM" id="SSF52047">
    <property type="entry name" value="RNI-like"/>
    <property type="match status" value="1"/>
</dbReference>
<organism evidence="1 2">
    <name type="scientific">Euplotes crassus</name>
    <dbReference type="NCBI Taxonomy" id="5936"/>
    <lineage>
        <taxon>Eukaryota</taxon>
        <taxon>Sar</taxon>
        <taxon>Alveolata</taxon>
        <taxon>Ciliophora</taxon>
        <taxon>Intramacronucleata</taxon>
        <taxon>Spirotrichea</taxon>
        <taxon>Hypotrichia</taxon>
        <taxon>Euplotida</taxon>
        <taxon>Euplotidae</taxon>
        <taxon>Moneuplotes</taxon>
    </lineage>
</organism>
<gene>
    <name evidence="1" type="ORF">ECRASSUSDP1_LOCUS19391</name>
</gene>
<keyword evidence="2" id="KW-1185">Reference proteome</keyword>
<accession>A0AAD1XS80</accession>
<sequence>MIENRHETYWEDHLCVIEFCKAISEALQVKHGLSYKNVHNFNRDSRVSKKYHREISLINSKEVSLFHRSKHADIRAFKMIDKISASSYDQQPIQKLSYGEYEMWDHQRGKFDPYQKMIIKFIPKVIKAFILTDFEISPKGLRNVFLAGRHLNSLSISSCKINQEGIALKQDIEYKIKELSFSGCGMTSEWTYSGVVKFEELMASISKTNLRTSLDHLNLYCNGMGSDQVFDTLRSLKFQSLQVSCAYSFCSDDKSEFIS</sequence>
<dbReference type="EMBL" id="CAMPGE010019681">
    <property type="protein sequence ID" value="CAI2378000.1"/>
    <property type="molecule type" value="Genomic_DNA"/>
</dbReference>
<dbReference type="Gene3D" id="3.80.10.10">
    <property type="entry name" value="Ribonuclease Inhibitor"/>
    <property type="match status" value="1"/>
</dbReference>
<evidence type="ECO:0000313" key="1">
    <source>
        <dbReference type="EMBL" id="CAI2378000.1"/>
    </source>
</evidence>
<comment type="caution">
    <text evidence="1">The sequence shown here is derived from an EMBL/GenBank/DDBJ whole genome shotgun (WGS) entry which is preliminary data.</text>
</comment>
<dbReference type="AlphaFoldDB" id="A0AAD1XS80"/>